<dbReference type="InterPro" id="IPR026881">
    <property type="entry name" value="WYL_dom"/>
</dbReference>
<dbReference type="RefSeq" id="WP_045313687.1">
    <property type="nucleotide sequence ID" value="NZ_JYJG01000161.1"/>
</dbReference>
<dbReference type="InterPro" id="IPR051534">
    <property type="entry name" value="CBASS_pafABC_assoc_protein"/>
</dbReference>
<dbReference type="STRING" id="68170.GCA_000974445_08879"/>
<dbReference type="EMBL" id="JYJG01000161">
    <property type="protein sequence ID" value="KJK46560.1"/>
    <property type="molecule type" value="Genomic_DNA"/>
</dbReference>
<accession>A0A0F0GTG0</accession>
<keyword evidence="1" id="KW-0805">Transcription regulation</keyword>
<gene>
    <name evidence="4" type="ORF">UK23_23055</name>
</gene>
<dbReference type="PIRSF" id="PIRSF016838">
    <property type="entry name" value="PafC"/>
    <property type="match status" value="1"/>
</dbReference>
<comment type="caution">
    <text evidence="4">The sequence shown here is derived from an EMBL/GenBank/DDBJ whole genome shotgun (WGS) entry which is preliminary data.</text>
</comment>
<dbReference type="PROSITE" id="PS51000">
    <property type="entry name" value="HTH_DEOR_2"/>
    <property type="match status" value="1"/>
</dbReference>
<dbReference type="InterPro" id="IPR036390">
    <property type="entry name" value="WH_DNA-bd_sf"/>
</dbReference>
<name>A0A0F0GTG0_LENAE</name>
<evidence type="ECO:0000256" key="1">
    <source>
        <dbReference type="ARBA" id="ARBA00023015"/>
    </source>
</evidence>
<proteinExistence type="predicted"/>
<dbReference type="Gene3D" id="1.10.10.10">
    <property type="entry name" value="Winged helix-like DNA-binding domain superfamily/Winged helix DNA-binding domain"/>
    <property type="match status" value="1"/>
</dbReference>
<keyword evidence="2" id="KW-0804">Transcription</keyword>
<dbReference type="Proteomes" id="UP000033393">
    <property type="component" value="Unassembled WGS sequence"/>
</dbReference>
<dbReference type="InterPro" id="IPR036388">
    <property type="entry name" value="WH-like_DNA-bd_sf"/>
</dbReference>
<reference evidence="4 5" key="1">
    <citation type="submission" date="2015-02" db="EMBL/GenBank/DDBJ databases">
        <authorList>
            <person name="Ju K.-S."/>
            <person name="Doroghazi J.R."/>
            <person name="Metcalf W."/>
        </authorList>
    </citation>
    <scope>NUCLEOTIDE SEQUENCE [LARGE SCALE GENOMIC DNA]</scope>
    <source>
        <strain evidence="4 5">NRRL B-16140</strain>
    </source>
</reference>
<dbReference type="PATRIC" id="fig|68170.10.peg.5856"/>
<dbReference type="GO" id="GO:0003700">
    <property type="term" value="F:DNA-binding transcription factor activity"/>
    <property type="evidence" value="ECO:0007669"/>
    <property type="project" value="InterPro"/>
</dbReference>
<dbReference type="Pfam" id="PF13280">
    <property type="entry name" value="WYL"/>
    <property type="match status" value="1"/>
</dbReference>
<organism evidence="4 5">
    <name type="scientific">Lentzea aerocolonigenes</name>
    <name type="common">Lechevalieria aerocolonigenes</name>
    <name type="synonym">Saccharothrix aerocolonigenes</name>
    <dbReference type="NCBI Taxonomy" id="68170"/>
    <lineage>
        <taxon>Bacteria</taxon>
        <taxon>Bacillati</taxon>
        <taxon>Actinomycetota</taxon>
        <taxon>Actinomycetes</taxon>
        <taxon>Pseudonocardiales</taxon>
        <taxon>Pseudonocardiaceae</taxon>
        <taxon>Lentzea</taxon>
    </lineage>
</organism>
<dbReference type="SUPFAM" id="SSF46785">
    <property type="entry name" value="Winged helix' DNA-binding domain"/>
    <property type="match status" value="1"/>
</dbReference>
<dbReference type="AlphaFoldDB" id="A0A0F0GTG0"/>
<dbReference type="PROSITE" id="PS52050">
    <property type="entry name" value="WYL"/>
    <property type="match status" value="1"/>
</dbReference>
<dbReference type="PANTHER" id="PTHR34580">
    <property type="match status" value="1"/>
</dbReference>
<feature type="domain" description="HTH deoR-type" evidence="3">
    <location>
        <begin position="2"/>
        <end position="67"/>
    </location>
</feature>
<dbReference type="Pfam" id="PF08279">
    <property type="entry name" value="HTH_11"/>
    <property type="match status" value="1"/>
</dbReference>
<evidence type="ECO:0000256" key="2">
    <source>
        <dbReference type="ARBA" id="ARBA00023163"/>
    </source>
</evidence>
<sequence>MRADRLVATLLLMQARGRVTASELAKEFEVSTATARRDLEALSTAGVPVYAQPGRGGGWSLIGGARTDLSGLTSAEAQALFLIAGPAASVAPQVKSALRKLVRALPQTFRAEAEAAAEAVVIDTAAWGDDTKDRPVLVELLQKAVVEQVQVRLTYQKRGEPPKGRTVDPWGLVDKDGIWYFIAGTADGQRTFRLDRIQGVNLTGTPSARPPDFVLAKAWDSVVTEVEQLRSGTKAIMRLQNRFLKVFQHMHGRHCTVLEDLENETRVELTAPTPLDIARNVAGWGALITVESPREVQDHLARIGAELVSRYPPSSPAGPAGT</sequence>
<dbReference type="OrthoDB" id="3171994at2"/>
<keyword evidence="5" id="KW-1185">Reference proteome</keyword>
<protein>
    <submittedName>
        <fullName evidence="4">Transcriptional regulator</fullName>
    </submittedName>
</protein>
<dbReference type="PANTHER" id="PTHR34580:SF1">
    <property type="entry name" value="PROTEIN PAFC"/>
    <property type="match status" value="1"/>
</dbReference>
<evidence type="ECO:0000313" key="4">
    <source>
        <dbReference type="EMBL" id="KJK46560.1"/>
    </source>
</evidence>
<evidence type="ECO:0000313" key="5">
    <source>
        <dbReference type="Proteomes" id="UP000033393"/>
    </source>
</evidence>
<dbReference type="InterPro" id="IPR001034">
    <property type="entry name" value="DeoR_HTH"/>
</dbReference>
<dbReference type="InterPro" id="IPR013196">
    <property type="entry name" value="HTH_11"/>
</dbReference>
<dbReference type="InterPro" id="IPR028349">
    <property type="entry name" value="PafC-like"/>
</dbReference>
<evidence type="ECO:0000259" key="3">
    <source>
        <dbReference type="PROSITE" id="PS51000"/>
    </source>
</evidence>